<dbReference type="GO" id="GO:0017134">
    <property type="term" value="F:fibroblast growth factor binding"/>
    <property type="evidence" value="ECO:0007669"/>
    <property type="project" value="TreeGrafter"/>
</dbReference>
<gene>
    <name evidence="23" type="ORF">PMEA_00020024</name>
</gene>
<feature type="domain" description="Ig-like" evidence="22">
    <location>
        <begin position="455"/>
        <end position="549"/>
    </location>
</feature>
<evidence type="ECO:0000256" key="1">
    <source>
        <dbReference type="ARBA" id="ARBA00004167"/>
    </source>
</evidence>
<dbReference type="GO" id="GO:0005007">
    <property type="term" value="F:fibroblast growth factor receptor activity"/>
    <property type="evidence" value="ECO:0007669"/>
    <property type="project" value="TreeGrafter"/>
</dbReference>
<feature type="domain" description="TIR" evidence="21">
    <location>
        <begin position="728"/>
        <end position="863"/>
    </location>
</feature>
<evidence type="ECO:0000256" key="14">
    <source>
        <dbReference type="ARBA" id="ARBA00023027"/>
    </source>
</evidence>
<keyword evidence="10" id="KW-0418">Kinase</keyword>
<feature type="domain" description="Ig-like" evidence="22">
    <location>
        <begin position="95"/>
        <end position="212"/>
    </location>
</feature>
<dbReference type="InterPro" id="IPR035897">
    <property type="entry name" value="Toll_tir_struct_dom_sf"/>
</dbReference>
<dbReference type="InterPro" id="IPR000157">
    <property type="entry name" value="TIR_dom"/>
</dbReference>
<evidence type="ECO:0000256" key="7">
    <source>
        <dbReference type="ARBA" id="ARBA00022729"/>
    </source>
</evidence>
<dbReference type="Gene3D" id="2.60.40.10">
    <property type="entry name" value="Immunoglobulins"/>
    <property type="match status" value="6"/>
</dbReference>
<dbReference type="AlphaFoldDB" id="A0AAU9XAS0"/>
<dbReference type="InterPro" id="IPR013106">
    <property type="entry name" value="Ig_V-set"/>
</dbReference>
<dbReference type="InterPro" id="IPR013783">
    <property type="entry name" value="Ig-like_fold"/>
</dbReference>
<dbReference type="EC" id="2.7.10.1" evidence="3"/>
<evidence type="ECO:0000256" key="4">
    <source>
        <dbReference type="ARBA" id="ARBA00022553"/>
    </source>
</evidence>
<dbReference type="InterPro" id="IPR003599">
    <property type="entry name" value="Ig_sub"/>
</dbReference>
<comment type="similarity">
    <text evidence="2">Belongs to the interleukin-1 receptor family.</text>
</comment>
<dbReference type="EMBL" id="CALNXJ010000036">
    <property type="protein sequence ID" value="CAH3141916.1"/>
    <property type="molecule type" value="Genomic_DNA"/>
</dbReference>
<keyword evidence="15" id="KW-0472">Membrane</keyword>
<evidence type="ECO:0000256" key="18">
    <source>
        <dbReference type="ARBA" id="ARBA00023170"/>
    </source>
</evidence>
<dbReference type="Gene3D" id="3.40.50.10140">
    <property type="entry name" value="Toll/interleukin-1 receptor homology (TIR) domain"/>
    <property type="match status" value="1"/>
</dbReference>
<feature type="domain" description="Ig-like" evidence="22">
    <location>
        <begin position="324"/>
        <end position="441"/>
    </location>
</feature>
<dbReference type="SMART" id="SM00406">
    <property type="entry name" value="IGv"/>
    <property type="match status" value="6"/>
</dbReference>
<dbReference type="Pfam" id="PF13927">
    <property type="entry name" value="Ig_3"/>
    <property type="match status" value="3"/>
</dbReference>
<keyword evidence="17" id="KW-1015">Disulfide bond</keyword>
<evidence type="ECO:0000256" key="17">
    <source>
        <dbReference type="ARBA" id="ARBA00023157"/>
    </source>
</evidence>
<evidence type="ECO:0000256" key="8">
    <source>
        <dbReference type="ARBA" id="ARBA00022737"/>
    </source>
</evidence>
<evidence type="ECO:0000256" key="13">
    <source>
        <dbReference type="ARBA" id="ARBA00022989"/>
    </source>
</evidence>
<dbReference type="SMART" id="SM00408">
    <property type="entry name" value="IGc2"/>
    <property type="match status" value="6"/>
</dbReference>
<keyword evidence="19" id="KW-0325">Glycoprotein</keyword>
<keyword evidence="8" id="KW-0677">Repeat</keyword>
<keyword evidence="7" id="KW-0732">Signal</keyword>
<evidence type="ECO:0000256" key="10">
    <source>
        <dbReference type="ARBA" id="ARBA00022777"/>
    </source>
</evidence>
<evidence type="ECO:0000256" key="3">
    <source>
        <dbReference type="ARBA" id="ARBA00011902"/>
    </source>
</evidence>
<evidence type="ECO:0000256" key="16">
    <source>
        <dbReference type="ARBA" id="ARBA00023137"/>
    </source>
</evidence>
<comment type="subcellular location">
    <subcellularLocation>
        <location evidence="1">Membrane</location>
        <topology evidence="1">Single-pass membrane protein</topology>
    </subcellularLocation>
</comment>
<reference evidence="23 24" key="1">
    <citation type="submission" date="2022-05" db="EMBL/GenBank/DDBJ databases">
        <authorList>
            <consortium name="Genoscope - CEA"/>
            <person name="William W."/>
        </authorList>
    </citation>
    <scope>NUCLEOTIDE SEQUENCE [LARGE SCALE GENOMIC DNA]</scope>
</reference>
<evidence type="ECO:0000259" key="22">
    <source>
        <dbReference type="PROSITE" id="PS50835"/>
    </source>
</evidence>
<dbReference type="SUPFAM" id="SSF52200">
    <property type="entry name" value="Toll/Interleukin receptor TIR domain"/>
    <property type="match status" value="1"/>
</dbReference>
<evidence type="ECO:0000256" key="9">
    <source>
        <dbReference type="ARBA" id="ARBA00022741"/>
    </source>
</evidence>
<dbReference type="GO" id="GO:0005886">
    <property type="term" value="C:plasma membrane"/>
    <property type="evidence" value="ECO:0007669"/>
    <property type="project" value="TreeGrafter"/>
</dbReference>
<dbReference type="Pfam" id="PF07679">
    <property type="entry name" value="I-set"/>
    <property type="match status" value="3"/>
</dbReference>
<dbReference type="PROSITE" id="PS50835">
    <property type="entry name" value="IG_LIKE"/>
    <property type="match status" value="6"/>
</dbReference>
<dbReference type="GO" id="GO:0016787">
    <property type="term" value="F:hydrolase activity"/>
    <property type="evidence" value="ECO:0007669"/>
    <property type="project" value="UniProtKB-KW"/>
</dbReference>
<feature type="domain" description="Ig-like" evidence="22">
    <location>
        <begin position="1"/>
        <end position="86"/>
    </location>
</feature>
<keyword evidence="6" id="KW-0812">Transmembrane</keyword>
<keyword evidence="24" id="KW-1185">Reference proteome</keyword>
<evidence type="ECO:0000313" key="23">
    <source>
        <dbReference type="EMBL" id="CAH3141916.1"/>
    </source>
</evidence>
<dbReference type="InterPro" id="IPR013098">
    <property type="entry name" value="Ig_I-set"/>
</dbReference>
<dbReference type="SUPFAM" id="SSF48726">
    <property type="entry name" value="Immunoglobulin"/>
    <property type="match status" value="6"/>
</dbReference>
<keyword evidence="18" id="KW-0675">Receptor</keyword>
<dbReference type="Proteomes" id="UP001159428">
    <property type="component" value="Unassembled WGS sequence"/>
</dbReference>
<accession>A0AAU9XAS0</accession>
<evidence type="ECO:0000256" key="6">
    <source>
        <dbReference type="ARBA" id="ARBA00022692"/>
    </source>
</evidence>
<dbReference type="FunFam" id="2.60.40.10:FF:000020">
    <property type="entry name" value="Fibroblast growth factor receptor"/>
    <property type="match status" value="2"/>
</dbReference>
<feature type="domain" description="Ig-like" evidence="22">
    <location>
        <begin position="558"/>
        <end position="675"/>
    </location>
</feature>
<keyword evidence="5" id="KW-0808">Transferase</keyword>
<dbReference type="InterPro" id="IPR003598">
    <property type="entry name" value="Ig_sub2"/>
</dbReference>
<evidence type="ECO:0000259" key="21">
    <source>
        <dbReference type="PROSITE" id="PS50104"/>
    </source>
</evidence>
<keyword evidence="14" id="KW-0520">NAD</keyword>
<evidence type="ECO:0000256" key="15">
    <source>
        <dbReference type="ARBA" id="ARBA00023136"/>
    </source>
</evidence>
<keyword evidence="13" id="KW-1133">Transmembrane helix</keyword>
<dbReference type="Pfam" id="PF13676">
    <property type="entry name" value="TIR_2"/>
    <property type="match status" value="1"/>
</dbReference>
<sequence>MRRNLLAVPVGNSVKLDCSADGNPRPTVKWYKNGKHFKERIGGNKLYLSRWTTLLRLKDLVPSDTGSYMCNVSNSYGWISHTYKVDVHERTRAEPVVLPMENVTVYRGENATLTCKASSDSMPHFQWLRWFPLRSNGSANSSADDSIETPHYEIVNKEDTDQHVILPPSDGRMFDFHGAKLTLFNVTKKDEGKYACNVRNAVGYAVEHTYIIAILCFTGAPRFTLRQITMRRNLLAVPVGNSVKLDCSADGNPRPTVKWYKNGKHFKERIDGYKLYLSRWTTLLRLKDLVPSDAGSYMCNVSNSYGWISHTYKVDVHERTRAEPVVLPMENVTVYRGENANLTCKASSNSMPHFQWLRWFPLRSNGSANSSADDSIETPHYEIVNKEDTDQHVILPPSDGRMFDFHGAKLTLFNVTKRDEGKYTCIVGNAVGYAVEHTYIICSNAKAVLCFTGAPRFTVRQITMRRNLLAVPVGNSVKLDCSADGNPRPTVKWYKNGKHFKERIGGYKLYLSLWTTLLHLKDLVPSDAGSYMCNVSNSYGWISHTYKVDVHERTRAEPVVLPMENVTVYRGENATLTCKASSDSMPHFQWLRWFPLHSNGSANSSADDSIETPHYEIVNKEDTDQHVILPPSDGKMFDFHRAKLTLFNVTKRDEGKYTCIVGNAVGYAVEHTYIIVQNMAPPSCDLNGLKCSFTPDEFADLNGTHYNDSTLFPETEHISNLTGNELEFEYDAFVIFSSQDSDWVIKTLIPTLEEKHDFKCCVHYRDFVIGVPFRENMVNSVYSSRKTIAVVSKNFFNSNYCGSEMDYALHRLVERRDNSVVVIKLDDVDSRKLPRELQKRSYIDYPQNVEKDHWERKLVSCLTTSNDL</sequence>
<evidence type="ECO:0000256" key="20">
    <source>
        <dbReference type="ARBA" id="ARBA00023319"/>
    </source>
</evidence>
<keyword evidence="11" id="KW-0378">Hydrolase</keyword>
<evidence type="ECO:0000313" key="24">
    <source>
        <dbReference type="Proteomes" id="UP001159428"/>
    </source>
</evidence>
<dbReference type="SMART" id="SM00255">
    <property type="entry name" value="TIR"/>
    <property type="match status" value="1"/>
</dbReference>
<dbReference type="PANTHER" id="PTHR19890:SF10">
    <property type="entry name" value="FIBROBLAST GROWTH FACTOR RECEPTOR-LIKE 1"/>
    <property type="match status" value="1"/>
</dbReference>
<dbReference type="GO" id="GO:0005524">
    <property type="term" value="F:ATP binding"/>
    <property type="evidence" value="ECO:0007669"/>
    <property type="project" value="UniProtKB-KW"/>
</dbReference>
<dbReference type="InterPro" id="IPR036179">
    <property type="entry name" value="Ig-like_dom_sf"/>
</dbReference>
<evidence type="ECO:0000256" key="2">
    <source>
        <dbReference type="ARBA" id="ARBA00009752"/>
    </source>
</evidence>
<keyword evidence="12" id="KW-0067">ATP-binding</keyword>
<dbReference type="PROSITE" id="PS50104">
    <property type="entry name" value="TIR"/>
    <property type="match status" value="1"/>
</dbReference>
<organism evidence="23 24">
    <name type="scientific">Pocillopora meandrina</name>
    <dbReference type="NCBI Taxonomy" id="46732"/>
    <lineage>
        <taxon>Eukaryota</taxon>
        <taxon>Metazoa</taxon>
        <taxon>Cnidaria</taxon>
        <taxon>Anthozoa</taxon>
        <taxon>Hexacorallia</taxon>
        <taxon>Scleractinia</taxon>
        <taxon>Astrocoeniina</taxon>
        <taxon>Pocilloporidae</taxon>
        <taxon>Pocillopora</taxon>
    </lineage>
</organism>
<keyword evidence="9" id="KW-0547">Nucleotide-binding</keyword>
<dbReference type="PANTHER" id="PTHR19890">
    <property type="entry name" value="FIBROBLAST GROWTH FACTOR RECEPTOR"/>
    <property type="match status" value="1"/>
</dbReference>
<evidence type="ECO:0000256" key="19">
    <source>
        <dbReference type="ARBA" id="ARBA00023180"/>
    </source>
</evidence>
<comment type="caution">
    <text evidence="23">The sequence shown here is derived from an EMBL/GenBank/DDBJ whole genome shotgun (WGS) entry which is preliminary data.</text>
</comment>
<name>A0AAU9XAS0_9CNID</name>
<dbReference type="PRINTS" id="PR01537">
    <property type="entry name" value="INTRLKN1R1F"/>
</dbReference>
<proteinExistence type="inferred from homology"/>
<keyword evidence="20" id="KW-0393">Immunoglobulin domain</keyword>
<dbReference type="FunFam" id="2.60.40.10:FF:000016">
    <property type="entry name" value="Fibroblast growth factor receptor"/>
    <property type="match status" value="3"/>
</dbReference>
<dbReference type="SMART" id="SM00409">
    <property type="entry name" value="IG"/>
    <property type="match status" value="6"/>
</dbReference>
<protein>
    <recommendedName>
        <fullName evidence="3">receptor protein-tyrosine kinase</fullName>
        <ecNumber evidence="3">2.7.10.1</ecNumber>
    </recommendedName>
</protein>
<keyword evidence="16" id="KW-0829">Tyrosine-protein kinase</keyword>
<evidence type="ECO:0000256" key="5">
    <source>
        <dbReference type="ARBA" id="ARBA00022679"/>
    </source>
</evidence>
<evidence type="ECO:0000256" key="11">
    <source>
        <dbReference type="ARBA" id="ARBA00022801"/>
    </source>
</evidence>
<evidence type="ECO:0000256" key="12">
    <source>
        <dbReference type="ARBA" id="ARBA00022840"/>
    </source>
</evidence>
<keyword evidence="4" id="KW-0597">Phosphoprotein</keyword>
<dbReference type="InterPro" id="IPR007110">
    <property type="entry name" value="Ig-like_dom"/>
</dbReference>
<feature type="domain" description="Ig-like" evidence="22">
    <location>
        <begin position="221"/>
        <end position="315"/>
    </location>
</feature>
<dbReference type="InterPro" id="IPR052615">
    <property type="entry name" value="FGFRL"/>
</dbReference>